<accession>A0A0H2RU59</accession>
<keyword evidence="3" id="KW-1185">Reference proteome</keyword>
<sequence length="637" mass="72830">MFDDDHDMYPRFRCAGYEEEFEESLRKKKLVEEKAAEELRRKEEEMNAPVDPQAILALSNILSRVSGRNGDLNGQLDWVKKEVPFEPVVFDSKRTNHTCGHPNVKRAREALREIELSMGLAKQLQAYLDAQRQTVREKVDALAIRTGFASLPKNILIEVVELATCPQNRYRGSALKNEMDAHNEAIRISHVCRRFRALVLNDLKSSFWSSISEHMVDTEKIKFCVARSRKEAIDVFIDHWGLRQPDENIERFFKTCFLFSKKWGSLTVGEFKHRTDEYYGSDEEDEAGESEQKICQSIKTIRDVSGDAKLPKLKKLVVHFNKALSPHCLDPKHNPFWYWSMPNLVELRISGCHPPRPGAFHAPSLKEFSIISDATSSTPFKMNQLALFLASCKSLETVSICFMDWETTTPCKLRGIASVREASISFYTCKPEAATSICSSIHFPKATKLSLTIGELNVKEFKTIPESRLDSYCKKIQTEWESKYQAIVTECLDRHPALRSLSYSFVPSTFLMFTPILLPLTSLPLLEDLELVLECWDELKFWGDSDDPKSPSSVPKNLHLPPIRRLTLYSNNIARYWENVFPWTGKLLAQLKKQGDLATFEKLNICDTAPWAGEPPEVSEFGGSLLDYLPLEKISTR</sequence>
<keyword evidence="1" id="KW-0175">Coiled coil</keyword>
<proteinExistence type="predicted"/>
<dbReference type="Gene3D" id="3.80.10.10">
    <property type="entry name" value="Ribonuclease Inhibitor"/>
    <property type="match status" value="1"/>
</dbReference>
<dbReference type="EMBL" id="KQ085967">
    <property type="protein sequence ID" value="KLO12963.1"/>
    <property type="molecule type" value="Genomic_DNA"/>
</dbReference>
<dbReference type="AlphaFoldDB" id="A0A0H2RU59"/>
<dbReference type="SUPFAM" id="SSF52047">
    <property type="entry name" value="RNI-like"/>
    <property type="match status" value="1"/>
</dbReference>
<feature type="coiled-coil region" evidence="1">
    <location>
        <begin position="14"/>
        <end position="47"/>
    </location>
</feature>
<evidence type="ECO:0000313" key="2">
    <source>
        <dbReference type="EMBL" id="KLO12963.1"/>
    </source>
</evidence>
<gene>
    <name evidence="2" type="ORF">SCHPADRAFT_997703</name>
</gene>
<protein>
    <recommendedName>
        <fullName evidence="4">F-box domain-containing protein</fullName>
    </recommendedName>
</protein>
<dbReference type="Proteomes" id="UP000053477">
    <property type="component" value="Unassembled WGS sequence"/>
</dbReference>
<reference evidence="2 3" key="1">
    <citation type="submission" date="2015-04" db="EMBL/GenBank/DDBJ databases">
        <title>Complete genome sequence of Schizopora paradoxa KUC8140, a cosmopolitan wood degrader in East Asia.</title>
        <authorList>
            <consortium name="DOE Joint Genome Institute"/>
            <person name="Min B."/>
            <person name="Park H."/>
            <person name="Jang Y."/>
            <person name="Kim J.-J."/>
            <person name="Kim K.H."/>
            <person name="Pangilinan J."/>
            <person name="Lipzen A."/>
            <person name="Riley R."/>
            <person name="Grigoriev I.V."/>
            <person name="Spatafora J.W."/>
            <person name="Choi I.-G."/>
        </authorList>
    </citation>
    <scope>NUCLEOTIDE SEQUENCE [LARGE SCALE GENOMIC DNA]</scope>
    <source>
        <strain evidence="2 3">KUC8140</strain>
    </source>
</reference>
<organism evidence="2 3">
    <name type="scientific">Schizopora paradoxa</name>
    <dbReference type="NCBI Taxonomy" id="27342"/>
    <lineage>
        <taxon>Eukaryota</taxon>
        <taxon>Fungi</taxon>
        <taxon>Dikarya</taxon>
        <taxon>Basidiomycota</taxon>
        <taxon>Agaricomycotina</taxon>
        <taxon>Agaricomycetes</taxon>
        <taxon>Hymenochaetales</taxon>
        <taxon>Schizoporaceae</taxon>
        <taxon>Schizopora</taxon>
    </lineage>
</organism>
<evidence type="ECO:0008006" key="4">
    <source>
        <dbReference type="Google" id="ProtNLM"/>
    </source>
</evidence>
<evidence type="ECO:0000256" key="1">
    <source>
        <dbReference type="SAM" id="Coils"/>
    </source>
</evidence>
<dbReference type="OrthoDB" id="3020747at2759"/>
<evidence type="ECO:0000313" key="3">
    <source>
        <dbReference type="Proteomes" id="UP000053477"/>
    </source>
</evidence>
<name>A0A0H2RU59_9AGAM</name>
<dbReference type="InParanoid" id="A0A0H2RU59"/>
<dbReference type="InterPro" id="IPR032675">
    <property type="entry name" value="LRR_dom_sf"/>
</dbReference>